<dbReference type="PANTHER" id="PTHR46953">
    <property type="entry name" value="G-PROTEIN COUPLED RECEPTOR MTH-LIKE 1-RELATED"/>
    <property type="match status" value="1"/>
</dbReference>
<keyword evidence="2" id="KW-0472">Membrane</keyword>
<accession>A0AAW1ULS8</accession>
<keyword evidence="2" id="KW-1133">Transmembrane helix</keyword>
<evidence type="ECO:0000256" key="1">
    <source>
        <dbReference type="SAM" id="MobiDB-lite"/>
    </source>
</evidence>
<dbReference type="EMBL" id="JARQZJ010000091">
    <property type="protein sequence ID" value="KAK9883733.1"/>
    <property type="molecule type" value="Genomic_DNA"/>
</dbReference>
<feature type="transmembrane region" description="Helical" evidence="2">
    <location>
        <begin position="20"/>
        <end position="41"/>
    </location>
</feature>
<evidence type="ECO:0000256" key="2">
    <source>
        <dbReference type="SAM" id="Phobius"/>
    </source>
</evidence>
<dbReference type="Proteomes" id="UP001431783">
    <property type="component" value="Unassembled WGS sequence"/>
</dbReference>
<protein>
    <submittedName>
        <fullName evidence="3">Uncharacterized protein</fullName>
    </submittedName>
</protein>
<dbReference type="InterPro" id="IPR052808">
    <property type="entry name" value="GPCR_Mth-like"/>
</dbReference>
<evidence type="ECO:0000313" key="3">
    <source>
        <dbReference type="EMBL" id="KAK9883733.1"/>
    </source>
</evidence>
<name>A0AAW1ULS8_9CUCU</name>
<feature type="compositionally biased region" description="Polar residues" evidence="1">
    <location>
        <begin position="64"/>
        <end position="78"/>
    </location>
</feature>
<organism evidence="3 4">
    <name type="scientific">Henosepilachna vigintioctopunctata</name>
    <dbReference type="NCBI Taxonomy" id="420089"/>
    <lineage>
        <taxon>Eukaryota</taxon>
        <taxon>Metazoa</taxon>
        <taxon>Ecdysozoa</taxon>
        <taxon>Arthropoda</taxon>
        <taxon>Hexapoda</taxon>
        <taxon>Insecta</taxon>
        <taxon>Pterygota</taxon>
        <taxon>Neoptera</taxon>
        <taxon>Endopterygota</taxon>
        <taxon>Coleoptera</taxon>
        <taxon>Polyphaga</taxon>
        <taxon>Cucujiformia</taxon>
        <taxon>Coccinelloidea</taxon>
        <taxon>Coccinellidae</taxon>
        <taxon>Epilachninae</taxon>
        <taxon>Epilachnini</taxon>
        <taxon>Henosepilachna</taxon>
    </lineage>
</organism>
<sequence length="132" mass="14563">MGVTWITDVLSDALGGPREVWYISVIFNSLQGVFIFIVIGCPPQILSAIKRIWCFRGHRDHGTAGTSNHHPSSVQSLQSTGDTTTNSITNTTKSMRYFSCYNALLHSGCVLLAEHHKLPYLVDFQGSPSSKH</sequence>
<keyword evidence="2" id="KW-0812">Transmembrane</keyword>
<gene>
    <name evidence="3" type="ORF">WA026_001921</name>
</gene>
<dbReference type="Gene3D" id="1.20.1070.10">
    <property type="entry name" value="Rhodopsin 7-helix transmembrane proteins"/>
    <property type="match status" value="1"/>
</dbReference>
<feature type="region of interest" description="Disordered" evidence="1">
    <location>
        <begin position="64"/>
        <end position="85"/>
    </location>
</feature>
<proteinExistence type="predicted"/>
<comment type="caution">
    <text evidence="3">The sequence shown here is derived from an EMBL/GenBank/DDBJ whole genome shotgun (WGS) entry which is preliminary data.</text>
</comment>
<dbReference type="AlphaFoldDB" id="A0AAW1ULS8"/>
<evidence type="ECO:0000313" key="4">
    <source>
        <dbReference type="Proteomes" id="UP001431783"/>
    </source>
</evidence>
<keyword evidence="4" id="KW-1185">Reference proteome</keyword>
<dbReference type="PANTHER" id="PTHR46953:SF1">
    <property type="entry name" value="G-PROTEIN COUPLED RECEPTOR MTH-LIKE 1-RELATED"/>
    <property type="match status" value="1"/>
</dbReference>
<reference evidence="3 4" key="1">
    <citation type="submission" date="2023-03" db="EMBL/GenBank/DDBJ databases">
        <title>Genome insight into feeding habits of ladybird beetles.</title>
        <authorList>
            <person name="Li H.-S."/>
            <person name="Huang Y.-H."/>
            <person name="Pang H."/>
        </authorList>
    </citation>
    <scope>NUCLEOTIDE SEQUENCE [LARGE SCALE GENOMIC DNA]</scope>
    <source>
        <strain evidence="3">SYSU_2023b</strain>
        <tissue evidence="3">Whole body</tissue>
    </source>
</reference>